<evidence type="ECO:0000256" key="1">
    <source>
        <dbReference type="SAM" id="Phobius"/>
    </source>
</evidence>
<keyword evidence="1" id="KW-0812">Transmembrane</keyword>
<reference evidence="2" key="1">
    <citation type="submission" date="2020-08" db="EMBL/GenBank/DDBJ databases">
        <title>Multicomponent nature underlies the extraordinary mechanical properties of spider dragline silk.</title>
        <authorList>
            <person name="Kono N."/>
            <person name="Nakamura H."/>
            <person name="Mori M."/>
            <person name="Yoshida Y."/>
            <person name="Ohtoshi R."/>
            <person name="Malay A.D."/>
            <person name="Moran D.A.P."/>
            <person name="Tomita M."/>
            <person name="Numata K."/>
            <person name="Arakawa K."/>
        </authorList>
    </citation>
    <scope>NUCLEOTIDE SEQUENCE</scope>
</reference>
<dbReference type="EMBL" id="BMAU01021338">
    <property type="protein sequence ID" value="GFY16234.1"/>
    <property type="molecule type" value="Genomic_DNA"/>
</dbReference>
<dbReference type="Proteomes" id="UP000887159">
    <property type="component" value="Unassembled WGS sequence"/>
</dbReference>
<gene>
    <name evidence="2" type="ORF">TNCV_2348791</name>
</gene>
<dbReference type="AlphaFoldDB" id="A0A8X6VKI9"/>
<keyword evidence="3" id="KW-1185">Reference proteome</keyword>
<feature type="transmembrane region" description="Helical" evidence="1">
    <location>
        <begin position="45"/>
        <end position="67"/>
    </location>
</feature>
<evidence type="ECO:0000313" key="3">
    <source>
        <dbReference type="Proteomes" id="UP000887159"/>
    </source>
</evidence>
<evidence type="ECO:0000313" key="2">
    <source>
        <dbReference type="EMBL" id="GFY16234.1"/>
    </source>
</evidence>
<proteinExistence type="predicted"/>
<organism evidence="2 3">
    <name type="scientific">Trichonephila clavipes</name>
    <name type="common">Golden silk orbweaver</name>
    <name type="synonym">Nephila clavipes</name>
    <dbReference type="NCBI Taxonomy" id="2585209"/>
    <lineage>
        <taxon>Eukaryota</taxon>
        <taxon>Metazoa</taxon>
        <taxon>Ecdysozoa</taxon>
        <taxon>Arthropoda</taxon>
        <taxon>Chelicerata</taxon>
        <taxon>Arachnida</taxon>
        <taxon>Araneae</taxon>
        <taxon>Araneomorphae</taxon>
        <taxon>Entelegynae</taxon>
        <taxon>Araneoidea</taxon>
        <taxon>Nephilidae</taxon>
        <taxon>Trichonephila</taxon>
    </lineage>
</organism>
<protein>
    <submittedName>
        <fullName evidence="2">Uncharacterized protein</fullName>
    </submittedName>
</protein>
<sequence>MAVMDHVATSRTITQPILSVTHHLVPSSTIRFALQQSGMSAKRSLLHLPLIGIINLYATYGSMTVVMDNGMKHYVY</sequence>
<accession>A0A8X6VKI9</accession>
<comment type="caution">
    <text evidence="2">The sequence shown here is derived from an EMBL/GenBank/DDBJ whole genome shotgun (WGS) entry which is preliminary data.</text>
</comment>
<keyword evidence="1" id="KW-1133">Transmembrane helix</keyword>
<keyword evidence="1" id="KW-0472">Membrane</keyword>
<name>A0A8X6VKI9_TRICX</name>